<feature type="region of interest" description="Disordered" evidence="9">
    <location>
        <begin position="283"/>
        <end position="321"/>
    </location>
</feature>
<evidence type="ECO:0000256" key="6">
    <source>
        <dbReference type="ARBA" id="ARBA00023136"/>
    </source>
</evidence>
<evidence type="ECO:0000313" key="11">
    <source>
        <dbReference type="EMBL" id="THG14772.1"/>
    </source>
</evidence>
<evidence type="ECO:0000256" key="5">
    <source>
        <dbReference type="ARBA" id="ARBA00022989"/>
    </source>
</evidence>
<keyword evidence="6 8" id="KW-0472">Membrane</keyword>
<sequence>MIPKYRASSLSSSAVEEGGISRRKRMAVRQTRISKRAPAMTFCIKMLMGIRETEPLYGHTVLLVGFILTVLNLIFLFMTSGRNPGIVPRNSRPPELDDSLDLNTPSMEWVNSATPHLKLPRTKDILINGHIVKVKYCDTCLLYRPPRASHCSICNNCVERFDHHCPWVGQCIGITTYENFRYRYDKKENPFNNGIVKNLKEIFLSKTPPSAINFREWVVEEADPIMESINQKFGRGMISSKDKLDIEMGGVLSKDGGILIPNILQNLDYAGIDDNLKKEGGDNAFDPLFSPTKEEHRHSQWSPNNRYSTSVDERSEDGSSH</sequence>
<comment type="caution">
    <text evidence="11">The sequence shown here is derived from an EMBL/GenBank/DDBJ whole genome shotgun (WGS) entry which is preliminary data.</text>
</comment>
<keyword evidence="7 8" id="KW-0012">Acyltransferase</keyword>
<comment type="subcellular location">
    <subcellularLocation>
        <location evidence="1">Endomembrane system</location>
        <topology evidence="1">Multi-pass membrane protein</topology>
    </subcellularLocation>
</comment>
<evidence type="ECO:0000313" key="12">
    <source>
        <dbReference type="Proteomes" id="UP000306102"/>
    </source>
</evidence>
<organism evidence="11 12">
    <name type="scientific">Camellia sinensis var. sinensis</name>
    <name type="common">China tea</name>
    <dbReference type="NCBI Taxonomy" id="542762"/>
    <lineage>
        <taxon>Eukaryota</taxon>
        <taxon>Viridiplantae</taxon>
        <taxon>Streptophyta</taxon>
        <taxon>Embryophyta</taxon>
        <taxon>Tracheophyta</taxon>
        <taxon>Spermatophyta</taxon>
        <taxon>Magnoliopsida</taxon>
        <taxon>eudicotyledons</taxon>
        <taxon>Gunneridae</taxon>
        <taxon>Pentapetalae</taxon>
        <taxon>asterids</taxon>
        <taxon>Ericales</taxon>
        <taxon>Theaceae</taxon>
        <taxon>Camellia</taxon>
    </lineage>
</organism>
<dbReference type="SMR" id="A0A4S4EFL5"/>
<comment type="similarity">
    <text evidence="2 8">Belongs to the DHHC palmitoyltransferase family.</text>
</comment>
<dbReference type="GO" id="GO:0006612">
    <property type="term" value="P:protein targeting to membrane"/>
    <property type="evidence" value="ECO:0007669"/>
    <property type="project" value="TreeGrafter"/>
</dbReference>
<evidence type="ECO:0000259" key="10">
    <source>
        <dbReference type="Pfam" id="PF01529"/>
    </source>
</evidence>
<keyword evidence="5 8" id="KW-1133">Transmembrane helix</keyword>
<gene>
    <name evidence="11" type="ORF">TEA_027317</name>
</gene>
<keyword evidence="3 8" id="KW-0808">Transferase</keyword>
<dbReference type="InterPro" id="IPR039859">
    <property type="entry name" value="PFA4/ZDH16/20/ERF2-like"/>
</dbReference>
<comment type="caution">
    <text evidence="8">Lacks conserved residue(s) required for the propagation of feature annotation.</text>
</comment>
<evidence type="ECO:0000256" key="1">
    <source>
        <dbReference type="ARBA" id="ARBA00004127"/>
    </source>
</evidence>
<keyword evidence="4 8" id="KW-0812">Transmembrane</keyword>
<feature type="compositionally biased region" description="Polar residues" evidence="9">
    <location>
        <begin position="300"/>
        <end position="310"/>
    </location>
</feature>
<dbReference type="PROSITE" id="PS50216">
    <property type="entry name" value="DHHC"/>
    <property type="match status" value="1"/>
</dbReference>
<feature type="transmembrane region" description="Helical" evidence="8">
    <location>
        <begin position="56"/>
        <end position="79"/>
    </location>
</feature>
<evidence type="ECO:0000256" key="3">
    <source>
        <dbReference type="ARBA" id="ARBA00022679"/>
    </source>
</evidence>
<evidence type="ECO:0000256" key="8">
    <source>
        <dbReference type="RuleBase" id="RU079119"/>
    </source>
</evidence>
<dbReference type="Pfam" id="PF01529">
    <property type="entry name" value="DHHC"/>
    <property type="match status" value="1"/>
</dbReference>
<name>A0A4S4EFL5_CAMSN</name>
<dbReference type="PANTHER" id="PTHR22883:SF391">
    <property type="entry name" value="PROTEIN S-ACYLTRANSFERASE 3-RELATED"/>
    <property type="match status" value="1"/>
</dbReference>
<evidence type="ECO:0000256" key="9">
    <source>
        <dbReference type="SAM" id="MobiDB-lite"/>
    </source>
</evidence>
<evidence type="ECO:0000256" key="4">
    <source>
        <dbReference type="ARBA" id="ARBA00022692"/>
    </source>
</evidence>
<dbReference type="Proteomes" id="UP000306102">
    <property type="component" value="Unassembled WGS sequence"/>
</dbReference>
<comment type="domain">
    <text evidence="8">The DHHC domain is required for palmitoyltransferase activity.</text>
</comment>
<dbReference type="GO" id="GO:0019706">
    <property type="term" value="F:protein-cysteine S-palmitoyltransferase activity"/>
    <property type="evidence" value="ECO:0007669"/>
    <property type="project" value="UniProtKB-EC"/>
</dbReference>
<dbReference type="GO" id="GO:0005783">
    <property type="term" value="C:endoplasmic reticulum"/>
    <property type="evidence" value="ECO:0007669"/>
    <property type="project" value="TreeGrafter"/>
</dbReference>
<dbReference type="PANTHER" id="PTHR22883">
    <property type="entry name" value="ZINC FINGER DHHC DOMAIN CONTAINING PROTEIN"/>
    <property type="match status" value="1"/>
</dbReference>
<feature type="domain" description="Palmitoyltransferase DHHC" evidence="10">
    <location>
        <begin position="135"/>
        <end position="180"/>
    </location>
</feature>
<dbReference type="EMBL" id="SDRB02005081">
    <property type="protein sequence ID" value="THG14772.1"/>
    <property type="molecule type" value="Genomic_DNA"/>
</dbReference>
<accession>A0A4S4EFL5</accession>
<dbReference type="InterPro" id="IPR001594">
    <property type="entry name" value="Palmitoyltrfase_DHHC"/>
</dbReference>
<dbReference type="GO" id="GO:0005794">
    <property type="term" value="C:Golgi apparatus"/>
    <property type="evidence" value="ECO:0007669"/>
    <property type="project" value="TreeGrafter"/>
</dbReference>
<feature type="compositionally biased region" description="Basic and acidic residues" evidence="9">
    <location>
        <begin position="311"/>
        <end position="321"/>
    </location>
</feature>
<protein>
    <recommendedName>
        <fullName evidence="8">S-acyltransferase</fullName>
        <ecNumber evidence="8">2.3.1.225</ecNumber>
    </recommendedName>
    <alternativeName>
        <fullName evidence="8">Palmitoyltransferase</fullName>
    </alternativeName>
</protein>
<dbReference type="EC" id="2.3.1.225" evidence="8"/>
<dbReference type="AlphaFoldDB" id="A0A4S4EFL5"/>
<evidence type="ECO:0000256" key="7">
    <source>
        <dbReference type="ARBA" id="ARBA00023315"/>
    </source>
</evidence>
<keyword evidence="12" id="KW-1185">Reference proteome</keyword>
<comment type="catalytic activity">
    <reaction evidence="8">
        <text>L-cysteinyl-[protein] + hexadecanoyl-CoA = S-hexadecanoyl-L-cysteinyl-[protein] + CoA</text>
        <dbReference type="Rhea" id="RHEA:36683"/>
        <dbReference type="Rhea" id="RHEA-COMP:10131"/>
        <dbReference type="Rhea" id="RHEA-COMP:11032"/>
        <dbReference type="ChEBI" id="CHEBI:29950"/>
        <dbReference type="ChEBI" id="CHEBI:57287"/>
        <dbReference type="ChEBI" id="CHEBI:57379"/>
        <dbReference type="ChEBI" id="CHEBI:74151"/>
        <dbReference type="EC" id="2.3.1.225"/>
    </reaction>
</comment>
<evidence type="ECO:0000256" key="2">
    <source>
        <dbReference type="ARBA" id="ARBA00008574"/>
    </source>
</evidence>
<reference evidence="11 12" key="1">
    <citation type="journal article" date="2018" name="Proc. Natl. Acad. Sci. U.S.A.">
        <title>Draft genome sequence of Camellia sinensis var. sinensis provides insights into the evolution of the tea genome and tea quality.</title>
        <authorList>
            <person name="Wei C."/>
            <person name="Yang H."/>
            <person name="Wang S."/>
            <person name="Zhao J."/>
            <person name="Liu C."/>
            <person name="Gao L."/>
            <person name="Xia E."/>
            <person name="Lu Y."/>
            <person name="Tai Y."/>
            <person name="She G."/>
            <person name="Sun J."/>
            <person name="Cao H."/>
            <person name="Tong W."/>
            <person name="Gao Q."/>
            <person name="Li Y."/>
            <person name="Deng W."/>
            <person name="Jiang X."/>
            <person name="Wang W."/>
            <person name="Chen Q."/>
            <person name="Zhang S."/>
            <person name="Li H."/>
            <person name="Wu J."/>
            <person name="Wang P."/>
            <person name="Li P."/>
            <person name="Shi C."/>
            <person name="Zheng F."/>
            <person name="Jian J."/>
            <person name="Huang B."/>
            <person name="Shan D."/>
            <person name="Shi M."/>
            <person name="Fang C."/>
            <person name="Yue Y."/>
            <person name="Li F."/>
            <person name="Li D."/>
            <person name="Wei S."/>
            <person name="Han B."/>
            <person name="Jiang C."/>
            <person name="Yin Y."/>
            <person name="Xia T."/>
            <person name="Zhang Z."/>
            <person name="Bennetzen J.L."/>
            <person name="Zhao S."/>
            <person name="Wan X."/>
        </authorList>
    </citation>
    <scope>NUCLEOTIDE SEQUENCE [LARGE SCALE GENOMIC DNA]</scope>
    <source>
        <strain evidence="12">cv. Shuchazao</strain>
        <tissue evidence="11">Leaf</tissue>
    </source>
</reference>
<proteinExistence type="inferred from homology"/>